<evidence type="ECO:0000313" key="2">
    <source>
        <dbReference type="EMBL" id="TDT72387.1"/>
    </source>
</evidence>
<dbReference type="CDD" id="cd05403">
    <property type="entry name" value="NT_KNTase_like"/>
    <property type="match status" value="1"/>
</dbReference>
<dbReference type="SUPFAM" id="SSF81301">
    <property type="entry name" value="Nucleotidyltransferase"/>
    <property type="match status" value="1"/>
</dbReference>
<reference evidence="2 3" key="1">
    <citation type="submission" date="2019-03" db="EMBL/GenBank/DDBJ databases">
        <title>Genomic Encyclopedia of Type Strains, Phase IV (KMG-IV): sequencing the most valuable type-strain genomes for metagenomic binning, comparative biology and taxonomic classification.</title>
        <authorList>
            <person name="Goeker M."/>
        </authorList>
    </citation>
    <scope>NUCLEOTIDE SEQUENCE [LARGE SCALE GENOMIC DNA]</scope>
    <source>
        <strain evidence="2 3">DSM 100055</strain>
    </source>
</reference>
<sequence length="250" mass="29567">MYSQRYGLKTTVYNKMIDVFKKYPQIKQVKIFGSRVRGDYKENSDIDLSITFNESGDNIIYKVIEDLSLIDTILIFDVIDNDKIKNLMLWEYLEKEGEIIYKTNRQGEAIVDRVQLLKQLSNFNIAIDSLKQGIEVYKESQNDALILDGILKRFELCYEFAWRLIKSYLEYKGLDISNDPKISIKQGYKNDIIDNGDKWLEMLLDRNKIMYVSNSEIKIKIFYSIRDNYIYLLSSLYNKMDSLLNIKKNK</sequence>
<keyword evidence="3" id="KW-1185">Reference proteome</keyword>
<dbReference type="RefSeq" id="WP_134111995.1">
    <property type="nucleotide sequence ID" value="NZ_SOBG01000001.1"/>
</dbReference>
<dbReference type="Gene3D" id="3.30.460.10">
    <property type="entry name" value="Beta Polymerase, domain 2"/>
    <property type="match status" value="1"/>
</dbReference>
<accession>A0AA46I6I8</accession>
<protein>
    <submittedName>
        <fullName evidence="2">Nucleotidyltransferase substrate binding protein (TIGR01987 family)</fullName>
    </submittedName>
</protein>
<dbReference type="EMBL" id="SOBG01000001">
    <property type="protein sequence ID" value="TDT72387.1"/>
    <property type="molecule type" value="Genomic_DNA"/>
</dbReference>
<dbReference type="Proteomes" id="UP000294678">
    <property type="component" value="Unassembled WGS sequence"/>
</dbReference>
<dbReference type="Pfam" id="PF08780">
    <property type="entry name" value="NTase_sub_bind"/>
    <property type="match status" value="1"/>
</dbReference>
<dbReference type="NCBIfam" id="TIGR01987">
    <property type="entry name" value="HI0074"/>
    <property type="match status" value="1"/>
</dbReference>
<evidence type="ECO:0000259" key="1">
    <source>
        <dbReference type="Pfam" id="PF18765"/>
    </source>
</evidence>
<organism evidence="2 3">
    <name type="scientific">Hypnocyclicus thermotrophus</name>
    <dbReference type="NCBI Taxonomy" id="1627895"/>
    <lineage>
        <taxon>Bacteria</taxon>
        <taxon>Fusobacteriati</taxon>
        <taxon>Fusobacteriota</taxon>
        <taxon>Fusobacteriia</taxon>
        <taxon>Fusobacteriales</taxon>
        <taxon>Fusobacteriaceae</taxon>
        <taxon>Hypnocyclicus</taxon>
    </lineage>
</organism>
<dbReference type="InterPro" id="IPR043519">
    <property type="entry name" value="NT_sf"/>
</dbReference>
<dbReference type="Pfam" id="PF18765">
    <property type="entry name" value="Polbeta"/>
    <property type="match status" value="1"/>
</dbReference>
<comment type="caution">
    <text evidence="2">The sequence shown here is derived from an EMBL/GenBank/DDBJ whole genome shotgun (WGS) entry which is preliminary data.</text>
</comment>
<dbReference type="InterPro" id="IPR010235">
    <property type="entry name" value="HepT"/>
</dbReference>
<proteinExistence type="predicted"/>
<feature type="domain" description="Polymerase beta nucleotidyltransferase" evidence="1">
    <location>
        <begin position="14"/>
        <end position="105"/>
    </location>
</feature>
<dbReference type="InterPro" id="IPR041633">
    <property type="entry name" value="Polbeta"/>
</dbReference>
<dbReference type="SUPFAM" id="SSF81593">
    <property type="entry name" value="Nucleotidyltransferase substrate binding subunit/domain"/>
    <property type="match status" value="1"/>
</dbReference>
<name>A0AA46I6I8_9FUSO</name>
<gene>
    <name evidence="2" type="ORF">EV215_0188</name>
</gene>
<evidence type="ECO:0000313" key="3">
    <source>
        <dbReference type="Proteomes" id="UP000294678"/>
    </source>
</evidence>
<dbReference type="Gene3D" id="1.20.120.330">
    <property type="entry name" value="Nucleotidyltransferases domain 2"/>
    <property type="match status" value="1"/>
</dbReference>
<dbReference type="AlphaFoldDB" id="A0AA46I6I8"/>